<dbReference type="PATRIC" id="fig|398512.5.peg.768"/>
<dbReference type="Gene3D" id="1.10.1660.10">
    <property type="match status" value="1"/>
</dbReference>
<organism evidence="3 4">
    <name type="scientific">Pseudobacteroides cellulosolvens ATCC 35603 = DSM 2933</name>
    <dbReference type="NCBI Taxonomy" id="398512"/>
    <lineage>
        <taxon>Bacteria</taxon>
        <taxon>Bacillati</taxon>
        <taxon>Bacillota</taxon>
        <taxon>Clostridia</taxon>
        <taxon>Eubacteriales</taxon>
        <taxon>Oscillospiraceae</taxon>
        <taxon>Pseudobacteroides</taxon>
    </lineage>
</organism>
<evidence type="ECO:0000259" key="2">
    <source>
        <dbReference type="PROSITE" id="PS50937"/>
    </source>
</evidence>
<evidence type="ECO:0000313" key="3">
    <source>
        <dbReference type="EMBL" id="KNY25483.1"/>
    </source>
</evidence>
<comment type="caution">
    <text evidence="3">The sequence shown here is derived from an EMBL/GenBank/DDBJ whole genome shotgun (WGS) entry which is preliminary data.</text>
</comment>
<evidence type="ECO:0000256" key="1">
    <source>
        <dbReference type="ARBA" id="ARBA00023125"/>
    </source>
</evidence>
<evidence type="ECO:0000313" key="4">
    <source>
        <dbReference type="Proteomes" id="UP000036923"/>
    </source>
</evidence>
<accession>A0A0L6JIG1</accession>
<dbReference type="CDD" id="cd01106">
    <property type="entry name" value="HTH_TipAL-Mta"/>
    <property type="match status" value="1"/>
</dbReference>
<dbReference type="GO" id="GO:0003677">
    <property type="term" value="F:DNA binding"/>
    <property type="evidence" value="ECO:0007669"/>
    <property type="project" value="UniProtKB-KW"/>
</dbReference>
<dbReference type="InterPro" id="IPR047057">
    <property type="entry name" value="MerR_fam"/>
</dbReference>
<proteinExistence type="predicted"/>
<reference evidence="4" key="1">
    <citation type="submission" date="2015-07" db="EMBL/GenBank/DDBJ databases">
        <title>Near-Complete Genome Sequence of the Cellulolytic Bacterium Bacteroides (Pseudobacteroides) cellulosolvens ATCC 35603.</title>
        <authorList>
            <person name="Dassa B."/>
            <person name="Utturkar S.M."/>
            <person name="Klingeman D.M."/>
            <person name="Hurt R.A."/>
            <person name="Keller M."/>
            <person name="Xu J."/>
            <person name="Reddy Y.H.K."/>
            <person name="Borovok I."/>
            <person name="Grinberg I.R."/>
            <person name="Lamed R."/>
            <person name="Zhivin O."/>
            <person name="Bayer E.A."/>
            <person name="Brown S.D."/>
        </authorList>
    </citation>
    <scope>NUCLEOTIDE SEQUENCE [LARGE SCALE GENOMIC DNA]</scope>
    <source>
        <strain evidence="4">DSM 2933</strain>
    </source>
</reference>
<dbReference type="PANTHER" id="PTHR30204:SF90">
    <property type="entry name" value="HTH-TYPE TRANSCRIPTIONAL ACTIVATOR MTA"/>
    <property type="match status" value="1"/>
</dbReference>
<name>A0A0L6JIG1_9FIRM</name>
<dbReference type="GO" id="GO:0003700">
    <property type="term" value="F:DNA-binding transcription factor activity"/>
    <property type="evidence" value="ECO:0007669"/>
    <property type="project" value="InterPro"/>
</dbReference>
<dbReference type="STRING" id="398512.Bccel_0743"/>
<dbReference type="EMBL" id="LGTC01000001">
    <property type="protein sequence ID" value="KNY25483.1"/>
    <property type="molecule type" value="Genomic_DNA"/>
</dbReference>
<dbReference type="eggNOG" id="COG0789">
    <property type="taxonomic scope" value="Bacteria"/>
</dbReference>
<dbReference type="InterPro" id="IPR009061">
    <property type="entry name" value="DNA-bd_dom_put_sf"/>
</dbReference>
<dbReference type="Pfam" id="PF00376">
    <property type="entry name" value="MerR"/>
    <property type="match status" value="1"/>
</dbReference>
<dbReference type="SMART" id="SM00422">
    <property type="entry name" value="HTH_MERR"/>
    <property type="match status" value="1"/>
</dbReference>
<dbReference type="Proteomes" id="UP000036923">
    <property type="component" value="Unassembled WGS sequence"/>
</dbReference>
<dbReference type="InterPro" id="IPR000551">
    <property type="entry name" value="MerR-type_HTH_dom"/>
</dbReference>
<dbReference type="PROSITE" id="PS50937">
    <property type="entry name" value="HTH_MERR_2"/>
    <property type="match status" value="1"/>
</dbReference>
<dbReference type="AlphaFoldDB" id="A0A0L6JIG1"/>
<sequence length="93" mass="10964">MRTVNDVSKLTGISIRTLHYYDEIGILKPTTYNEAGYRIYDDKAMETLQQILFFKEFDKEKTLINQKKILLLKKERLNGLIKLIDDKLKGKIK</sequence>
<dbReference type="SUPFAM" id="SSF46955">
    <property type="entry name" value="Putative DNA-binding domain"/>
    <property type="match status" value="1"/>
</dbReference>
<dbReference type="RefSeq" id="WP_050753057.1">
    <property type="nucleotide sequence ID" value="NZ_JQKC01000020.1"/>
</dbReference>
<gene>
    <name evidence="3" type="ORF">Bccel_0743</name>
</gene>
<dbReference type="OrthoDB" id="9814833at2"/>
<feature type="domain" description="HTH merR-type" evidence="2">
    <location>
        <begin position="1"/>
        <end position="56"/>
    </location>
</feature>
<dbReference type="PANTHER" id="PTHR30204">
    <property type="entry name" value="REDOX-CYCLING DRUG-SENSING TRANSCRIPTIONAL ACTIVATOR SOXR"/>
    <property type="match status" value="1"/>
</dbReference>
<keyword evidence="1" id="KW-0238">DNA-binding</keyword>
<protein>
    <submittedName>
        <fullName evidence="3">Transcriptional regulator, MerR family</fullName>
    </submittedName>
</protein>
<keyword evidence="4" id="KW-1185">Reference proteome</keyword>